<reference evidence="1 2" key="1">
    <citation type="submission" date="2019-08" db="EMBL/GenBank/DDBJ databases">
        <title>Whole genome of Aphis craccivora.</title>
        <authorList>
            <person name="Voronova N.V."/>
            <person name="Shulinski R.S."/>
            <person name="Bandarenka Y.V."/>
            <person name="Zhorov D.G."/>
            <person name="Warner D."/>
        </authorList>
    </citation>
    <scope>NUCLEOTIDE SEQUENCE [LARGE SCALE GENOMIC DNA]</scope>
    <source>
        <strain evidence="1">180601</strain>
        <tissue evidence="1">Whole Body</tissue>
    </source>
</reference>
<dbReference type="AlphaFoldDB" id="A0A6G0YH28"/>
<dbReference type="EMBL" id="VUJU01003993">
    <property type="protein sequence ID" value="KAF0755882.1"/>
    <property type="molecule type" value="Genomic_DNA"/>
</dbReference>
<organism evidence="1 2">
    <name type="scientific">Aphis craccivora</name>
    <name type="common">Cowpea aphid</name>
    <dbReference type="NCBI Taxonomy" id="307492"/>
    <lineage>
        <taxon>Eukaryota</taxon>
        <taxon>Metazoa</taxon>
        <taxon>Ecdysozoa</taxon>
        <taxon>Arthropoda</taxon>
        <taxon>Hexapoda</taxon>
        <taxon>Insecta</taxon>
        <taxon>Pterygota</taxon>
        <taxon>Neoptera</taxon>
        <taxon>Paraneoptera</taxon>
        <taxon>Hemiptera</taxon>
        <taxon>Sternorrhyncha</taxon>
        <taxon>Aphidomorpha</taxon>
        <taxon>Aphidoidea</taxon>
        <taxon>Aphididae</taxon>
        <taxon>Aphidini</taxon>
        <taxon>Aphis</taxon>
        <taxon>Aphis</taxon>
    </lineage>
</organism>
<protein>
    <submittedName>
        <fullName evidence="1">NAD-dependent protein deacetylase Sir2B-like</fullName>
    </submittedName>
</protein>
<accession>A0A6G0YH28</accession>
<keyword evidence="2" id="KW-1185">Reference proteome</keyword>
<evidence type="ECO:0000313" key="1">
    <source>
        <dbReference type="EMBL" id="KAF0755882.1"/>
    </source>
</evidence>
<name>A0A6G0YH28_APHCR</name>
<dbReference type="Proteomes" id="UP000478052">
    <property type="component" value="Unassembled WGS sequence"/>
</dbReference>
<dbReference type="OrthoDB" id="6621115at2759"/>
<evidence type="ECO:0000313" key="2">
    <source>
        <dbReference type="Proteomes" id="UP000478052"/>
    </source>
</evidence>
<gene>
    <name evidence="1" type="ORF">FWK35_00012022</name>
</gene>
<comment type="caution">
    <text evidence="1">The sequence shown here is derived from an EMBL/GenBank/DDBJ whole genome shotgun (WGS) entry which is preliminary data.</text>
</comment>
<sequence>MFGPRTIIHRYPEPGRSFLPCDRALGLIEKRRRKLEHAFLPEIYQQLVKSTYKTFSVINVNQDMILNFAEHSKQLLLIEIDISVHSTAKENFILKKPCTNVLSSLPPPSYKLYDGPYGPLGLKPAKLKDVRDLSSKYVPPQYMWFYMKLTSMTNNDVIVSEDEED</sequence>
<proteinExistence type="predicted"/>